<sequence>MVVLVICRNFKISHTVFKEINIGKPKSNVEYIVHTYMKST</sequence>
<evidence type="ECO:0000313" key="2">
    <source>
        <dbReference type="Proteomes" id="UP000035350"/>
    </source>
</evidence>
<dbReference type="Proteomes" id="UP000035350">
    <property type="component" value="Unassembled WGS sequence"/>
</dbReference>
<accession>A0A0G8C0L3</accession>
<organism evidence="1 2">
    <name type="scientific">Bacillus wiedmannii</name>
    <dbReference type="NCBI Taxonomy" id="1890302"/>
    <lineage>
        <taxon>Bacteria</taxon>
        <taxon>Bacillati</taxon>
        <taxon>Bacillota</taxon>
        <taxon>Bacilli</taxon>
        <taxon>Bacillales</taxon>
        <taxon>Bacillaceae</taxon>
        <taxon>Bacillus</taxon>
        <taxon>Bacillus cereus group</taxon>
    </lineage>
</organism>
<dbReference type="PATRIC" id="fig|1396.433.peg.5325"/>
<name>A0A0G8C0L3_9BACI</name>
<reference evidence="1 2" key="1">
    <citation type="journal article" date="2015" name="Genome Announc.">
        <title>Next-Generation Whole-Genome Sequencing of Eight Strains of Bacillus cereus, Isolated from Food.</title>
        <authorList>
            <person name="Krawczyk A.O."/>
            <person name="de Jong A."/>
            <person name="Eijlander R.T."/>
            <person name="Berendsen E.M."/>
            <person name="Holsappel S."/>
            <person name="Wells-Bennik M.H."/>
            <person name="Kuipers O.P."/>
        </authorList>
    </citation>
    <scope>NUCLEOTIDE SEQUENCE [LARGE SCALE GENOMIC DNA]</scope>
    <source>
        <strain evidence="1 2">B4147</strain>
    </source>
</reference>
<proteinExistence type="predicted"/>
<comment type="caution">
    <text evidence="1">The sequence shown here is derived from an EMBL/GenBank/DDBJ whole genome shotgun (WGS) entry which is preliminary data.</text>
</comment>
<evidence type="ECO:0000313" key="1">
    <source>
        <dbReference type="EMBL" id="KKZ93358.1"/>
    </source>
</evidence>
<dbReference type="AlphaFoldDB" id="A0A0G8C0L3"/>
<protein>
    <submittedName>
        <fullName evidence="1">Uncharacterized protein</fullName>
    </submittedName>
</protein>
<gene>
    <name evidence="1" type="ORF">B4147_2594</name>
</gene>
<dbReference type="EMBL" id="LCYN01000031">
    <property type="protein sequence ID" value="KKZ93358.1"/>
    <property type="molecule type" value="Genomic_DNA"/>
</dbReference>
<reference evidence="2" key="2">
    <citation type="submission" date="2015-04" db="EMBL/GenBank/DDBJ databases">
        <title>Draft Genome Sequences of Eight Spore-Forming Food Isolates of Bacillus cereus Genome sequencing.</title>
        <authorList>
            <person name="Krawcyk A.O."/>
            <person name="de Jong A."/>
            <person name="Eijlander R.T."/>
            <person name="Berendsen E.M."/>
            <person name="Holsappel S."/>
            <person name="Wells-Bennik M."/>
            <person name="Kuipers O.P."/>
        </authorList>
    </citation>
    <scope>NUCLEOTIDE SEQUENCE [LARGE SCALE GENOMIC DNA]</scope>
    <source>
        <strain evidence="2">B4147</strain>
    </source>
</reference>